<dbReference type="OrthoDB" id="416217at2759"/>
<name>A0A9P4Q1Y1_9PEZI</name>
<dbReference type="Gene3D" id="4.10.240.10">
    <property type="entry name" value="Zn(2)-C6 fungal-type DNA-binding domain"/>
    <property type="match status" value="1"/>
</dbReference>
<dbReference type="PANTHER" id="PTHR47784">
    <property type="entry name" value="STEROL UPTAKE CONTROL PROTEIN 2"/>
    <property type="match status" value="1"/>
</dbReference>
<dbReference type="AlphaFoldDB" id="A0A9P4Q1Y1"/>
<gene>
    <name evidence="3" type="ORF">K431DRAFT_256662</name>
</gene>
<dbReference type="PANTHER" id="PTHR47784:SF9">
    <property type="entry name" value="ZN(II)2CYS6 TRANSCRIPTION FACTOR (EUROFUNG)"/>
    <property type="match status" value="1"/>
</dbReference>
<keyword evidence="4" id="KW-1185">Reference proteome</keyword>
<evidence type="ECO:0000256" key="1">
    <source>
        <dbReference type="ARBA" id="ARBA00023242"/>
    </source>
</evidence>
<evidence type="ECO:0000313" key="3">
    <source>
        <dbReference type="EMBL" id="KAF2716876.1"/>
    </source>
</evidence>
<accession>A0A9P4Q1Y1</accession>
<dbReference type="GO" id="GO:0001228">
    <property type="term" value="F:DNA-binding transcription activator activity, RNA polymerase II-specific"/>
    <property type="evidence" value="ECO:0007669"/>
    <property type="project" value="TreeGrafter"/>
</dbReference>
<dbReference type="InterPro" id="IPR001138">
    <property type="entry name" value="Zn2Cys6_DnaBD"/>
</dbReference>
<dbReference type="InterPro" id="IPR036864">
    <property type="entry name" value="Zn2-C6_fun-type_DNA-bd_sf"/>
</dbReference>
<dbReference type="EMBL" id="MU003859">
    <property type="protein sequence ID" value="KAF2716876.1"/>
    <property type="molecule type" value="Genomic_DNA"/>
</dbReference>
<dbReference type="Proteomes" id="UP000799441">
    <property type="component" value="Unassembled WGS sequence"/>
</dbReference>
<feature type="domain" description="Zn(2)-C6 fungal-type" evidence="2">
    <location>
        <begin position="36"/>
        <end position="66"/>
    </location>
</feature>
<keyword evidence="1" id="KW-0539">Nucleus</keyword>
<proteinExistence type="predicted"/>
<sequence>MWISVQSVQNRASKNYSIYSETGERRRRIHPKSKYGCVRCRQRRIKCDETKPSCSNCTNRGQRCQYGTFREPATAVNPGTDCPLLEPSMVAHLEAALACSRGSNPDLVDFADMIRLHGLESLNHFILCSQKWLKTPSVQQIMQRQAVGSIIHYPYLLHAVLAISTAHLAALDTTHTQSYSLTSRVCWQYSLRSYSECFIKDIETSSVDAIYFANILHSMLAFMYVQLPLPQAGATTMMPNWLTTLRGTHILLDMPPVVNRLRQGVWKPMIERHDRWHVEAQGRVKIASQLAPTPAILALRTYCNTLPQKSAGEREERLQFLTMLEQCSASAETVNASASFITEAPPEYISRIKRGDECALLLLSYWCKLFSKAGQWWLKQPAIAEAHRVRAYLQQTGDSSTQALLAIVHG</sequence>
<comment type="caution">
    <text evidence="3">The sequence shown here is derived from an EMBL/GenBank/DDBJ whole genome shotgun (WGS) entry which is preliminary data.</text>
</comment>
<evidence type="ECO:0000259" key="2">
    <source>
        <dbReference type="PROSITE" id="PS50048"/>
    </source>
</evidence>
<dbReference type="SUPFAM" id="SSF57701">
    <property type="entry name" value="Zn2/Cys6 DNA-binding domain"/>
    <property type="match status" value="1"/>
</dbReference>
<dbReference type="SMART" id="SM00066">
    <property type="entry name" value="GAL4"/>
    <property type="match status" value="1"/>
</dbReference>
<dbReference type="PROSITE" id="PS00463">
    <property type="entry name" value="ZN2_CY6_FUNGAL_1"/>
    <property type="match status" value="1"/>
</dbReference>
<protein>
    <recommendedName>
        <fullName evidence="2">Zn(2)-C6 fungal-type domain-containing protein</fullName>
    </recommendedName>
</protein>
<dbReference type="PROSITE" id="PS50048">
    <property type="entry name" value="ZN2_CY6_FUNGAL_2"/>
    <property type="match status" value="1"/>
</dbReference>
<evidence type="ECO:0000313" key="4">
    <source>
        <dbReference type="Proteomes" id="UP000799441"/>
    </source>
</evidence>
<dbReference type="GO" id="GO:0008270">
    <property type="term" value="F:zinc ion binding"/>
    <property type="evidence" value="ECO:0007669"/>
    <property type="project" value="InterPro"/>
</dbReference>
<dbReference type="InterPro" id="IPR053157">
    <property type="entry name" value="Sterol_Uptake_Regulator"/>
</dbReference>
<dbReference type="Pfam" id="PF00172">
    <property type="entry name" value="Zn_clus"/>
    <property type="match status" value="1"/>
</dbReference>
<dbReference type="CDD" id="cd00067">
    <property type="entry name" value="GAL4"/>
    <property type="match status" value="1"/>
</dbReference>
<organism evidence="3 4">
    <name type="scientific">Polychaeton citri CBS 116435</name>
    <dbReference type="NCBI Taxonomy" id="1314669"/>
    <lineage>
        <taxon>Eukaryota</taxon>
        <taxon>Fungi</taxon>
        <taxon>Dikarya</taxon>
        <taxon>Ascomycota</taxon>
        <taxon>Pezizomycotina</taxon>
        <taxon>Dothideomycetes</taxon>
        <taxon>Dothideomycetidae</taxon>
        <taxon>Capnodiales</taxon>
        <taxon>Capnodiaceae</taxon>
        <taxon>Polychaeton</taxon>
    </lineage>
</organism>
<reference evidence="3" key="1">
    <citation type="journal article" date="2020" name="Stud. Mycol.">
        <title>101 Dothideomycetes genomes: a test case for predicting lifestyles and emergence of pathogens.</title>
        <authorList>
            <person name="Haridas S."/>
            <person name="Albert R."/>
            <person name="Binder M."/>
            <person name="Bloem J."/>
            <person name="Labutti K."/>
            <person name="Salamov A."/>
            <person name="Andreopoulos B."/>
            <person name="Baker S."/>
            <person name="Barry K."/>
            <person name="Bills G."/>
            <person name="Bluhm B."/>
            <person name="Cannon C."/>
            <person name="Castanera R."/>
            <person name="Culley D."/>
            <person name="Daum C."/>
            <person name="Ezra D."/>
            <person name="Gonzalez J."/>
            <person name="Henrissat B."/>
            <person name="Kuo A."/>
            <person name="Liang C."/>
            <person name="Lipzen A."/>
            <person name="Lutzoni F."/>
            <person name="Magnuson J."/>
            <person name="Mondo S."/>
            <person name="Nolan M."/>
            <person name="Ohm R."/>
            <person name="Pangilinan J."/>
            <person name="Park H.-J."/>
            <person name="Ramirez L."/>
            <person name="Alfaro M."/>
            <person name="Sun H."/>
            <person name="Tritt A."/>
            <person name="Yoshinaga Y."/>
            <person name="Zwiers L.-H."/>
            <person name="Turgeon B."/>
            <person name="Goodwin S."/>
            <person name="Spatafora J."/>
            <person name="Crous P."/>
            <person name="Grigoriev I."/>
        </authorList>
    </citation>
    <scope>NUCLEOTIDE SEQUENCE</scope>
    <source>
        <strain evidence="3">CBS 116435</strain>
    </source>
</reference>